<reference evidence="2 3" key="1">
    <citation type="submission" date="2018-03" db="EMBL/GenBank/DDBJ databases">
        <authorList>
            <person name="Keele B.F."/>
        </authorList>
    </citation>
    <scope>NUCLEOTIDE SEQUENCE [LARGE SCALE GENOMIC DNA]</scope>
    <source>
        <strain evidence="2 3">CECT 8811</strain>
    </source>
</reference>
<proteinExistence type="predicted"/>
<gene>
    <name evidence="2" type="ORF">ALP8811_00590</name>
</gene>
<feature type="region of interest" description="Disordered" evidence="1">
    <location>
        <begin position="55"/>
        <end position="93"/>
    </location>
</feature>
<dbReference type="Pfam" id="PF06676">
    <property type="entry name" value="DUF1178"/>
    <property type="match status" value="1"/>
</dbReference>
<dbReference type="Proteomes" id="UP000244911">
    <property type="component" value="Unassembled WGS sequence"/>
</dbReference>
<dbReference type="InterPro" id="IPR009562">
    <property type="entry name" value="DUF1178"/>
</dbReference>
<protein>
    <submittedName>
        <fullName evidence="2">Uncharacterized protein</fullName>
    </submittedName>
</protein>
<evidence type="ECO:0000256" key="1">
    <source>
        <dbReference type="SAM" id="MobiDB-lite"/>
    </source>
</evidence>
<dbReference type="EMBL" id="OMOI01000001">
    <property type="protein sequence ID" value="SPF75597.1"/>
    <property type="molecule type" value="Genomic_DNA"/>
</dbReference>
<keyword evidence="3" id="KW-1185">Reference proteome</keyword>
<dbReference type="OrthoDB" id="9799894at2"/>
<name>A0A2R8AIB1_9RHOB</name>
<dbReference type="AlphaFoldDB" id="A0A2R8AIB1"/>
<dbReference type="RefSeq" id="WP_108855681.1">
    <property type="nucleotide sequence ID" value="NZ_OMOI01000001.1"/>
</dbReference>
<feature type="compositionally biased region" description="Low complexity" evidence="1">
    <location>
        <begin position="73"/>
        <end position="85"/>
    </location>
</feature>
<evidence type="ECO:0000313" key="2">
    <source>
        <dbReference type="EMBL" id="SPF75597.1"/>
    </source>
</evidence>
<accession>A0A2R8AIB1</accession>
<organism evidence="2 3">
    <name type="scientific">Aliiroseovarius pelagivivens</name>
    <dbReference type="NCBI Taxonomy" id="1639690"/>
    <lineage>
        <taxon>Bacteria</taxon>
        <taxon>Pseudomonadati</taxon>
        <taxon>Pseudomonadota</taxon>
        <taxon>Alphaproteobacteria</taxon>
        <taxon>Rhodobacterales</taxon>
        <taxon>Paracoccaceae</taxon>
        <taxon>Aliiroseovarius</taxon>
    </lineage>
</organism>
<evidence type="ECO:0000313" key="3">
    <source>
        <dbReference type="Proteomes" id="UP000244911"/>
    </source>
</evidence>
<sequence length="167" mass="18084">MIRYALKCDKDHKFESWFQNADAFDALKAAGHVVCPDCGSTTVEKTLMAPKVRPARTAAAKPDMPQPTPAPLPAQAAPSQPTTAPHVAPPPEVQEEIAAEIAKLRAKVEAESDYVGEDFAKEARAMHLGDAPERAIYGETKLEDAKELIEDGVPVMPLPFTPTRKVN</sequence>
<dbReference type="PIRSF" id="PIRSF032131">
    <property type="entry name" value="UCP032131"/>
    <property type="match status" value="1"/>
</dbReference>